<dbReference type="STRING" id="1715989.NITINOP_1874"/>
<evidence type="ECO:0000256" key="1">
    <source>
        <dbReference type="SAM" id="SignalP"/>
    </source>
</evidence>
<evidence type="ECO:0000313" key="2">
    <source>
        <dbReference type="EMBL" id="CUQ66846.1"/>
    </source>
</evidence>
<dbReference type="AlphaFoldDB" id="A0A0S4KUL3"/>
<dbReference type="KEGG" id="nio:NITINOP_1874"/>
<gene>
    <name evidence="2" type="ORF">NITINOP_1874</name>
</gene>
<reference evidence="3" key="1">
    <citation type="submission" date="2015-09" db="EMBL/GenBank/DDBJ databases">
        <authorList>
            <person name="Daims H."/>
        </authorList>
    </citation>
    <scope>NUCLEOTIDE SEQUENCE [LARGE SCALE GENOMIC DNA]</scope>
</reference>
<evidence type="ECO:0000313" key="3">
    <source>
        <dbReference type="Proteomes" id="UP000066284"/>
    </source>
</evidence>
<organism evidence="2 3">
    <name type="scientific">Candidatus Nitrospira inopinata</name>
    <dbReference type="NCBI Taxonomy" id="1715989"/>
    <lineage>
        <taxon>Bacteria</taxon>
        <taxon>Pseudomonadati</taxon>
        <taxon>Nitrospirota</taxon>
        <taxon>Nitrospiria</taxon>
        <taxon>Nitrospirales</taxon>
        <taxon>Nitrospiraceae</taxon>
        <taxon>Nitrospira</taxon>
    </lineage>
</organism>
<protein>
    <recommendedName>
        <fullName evidence="4">PEP-CTERM protein-sorting domain-containing protein</fullName>
    </recommendedName>
</protein>
<dbReference type="RefSeq" id="WP_158023313.1">
    <property type="nucleotide sequence ID" value="NZ_LN885086.1"/>
</dbReference>
<dbReference type="EMBL" id="LN885086">
    <property type="protein sequence ID" value="CUQ66846.1"/>
    <property type="molecule type" value="Genomic_DNA"/>
</dbReference>
<accession>A0A0S4KUL3</accession>
<dbReference type="OrthoDB" id="9162127at2"/>
<feature type="chain" id="PRO_5006623557" description="PEP-CTERM protein-sorting domain-containing protein" evidence="1">
    <location>
        <begin position="30"/>
        <end position="224"/>
    </location>
</feature>
<sequence>MRNRTYGMFGAVGSLVIAGVSLLSFNAEAAIVHNEAVHGDFSDDHARPTTISLAVGDNLILGSTTHLPTLDRDFFTITIPGGHSLDAIVLAAYTNTDDQSFFGWTRGDHFRGMGFTDVSGWALIGALPGLSVGDDLLAFLAGGPLGPGAYSFWHQETEGDTTYRFNYRVSAVPLPGALTLLLSGLTFLRTLGTMASKRLTSSSRSSMIRRDQRTPPCSSLCSCP</sequence>
<dbReference type="Proteomes" id="UP000066284">
    <property type="component" value="Chromosome 1"/>
</dbReference>
<name>A0A0S4KUL3_9BACT</name>
<evidence type="ECO:0008006" key="4">
    <source>
        <dbReference type="Google" id="ProtNLM"/>
    </source>
</evidence>
<keyword evidence="3" id="KW-1185">Reference proteome</keyword>
<proteinExistence type="predicted"/>
<feature type="signal peptide" evidence="1">
    <location>
        <begin position="1"/>
        <end position="29"/>
    </location>
</feature>
<keyword evidence="1" id="KW-0732">Signal</keyword>